<reference evidence="3" key="1">
    <citation type="journal article" date="2013" name="Nat. Biotechnol.">
        <title>Draft genome sequence of chickpea (Cicer arietinum) provides a resource for trait improvement.</title>
        <authorList>
            <person name="Varshney R.K."/>
            <person name="Song C."/>
            <person name="Saxena R.K."/>
            <person name="Azam S."/>
            <person name="Yu S."/>
            <person name="Sharpe A.G."/>
            <person name="Cannon S."/>
            <person name="Baek J."/>
            <person name="Rosen B.D."/>
            <person name="Tar'an B."/>
            <person name="Millan T."/>
            <person name="Zhang X."/>
            <person name="Ramsay L.D."/>
            <person name="Iwata A."/>
            <person name="Wang Y."/>
            <person name="Nelson W."/>
            <person name="Farmer A.D."/>
            <person name="Gaur P.M."/>
            <person name="Soderlund C."/>
            <person name="Penmetsa R.V."/>
            <person name="Xu C."/>
            <person name="Bharti A.K."/>
            <person name="He W."/>
            <person name="Winter P."/>
            <person name="Zhao S."/>
            <person name="Hane J.K."/>
            <person name="Carrasquilla-Garcia N."/>
            <person name="Condie J.A."/>
            <person name="Upadhyaya H.D."/>
            <person name="Luo M.C."/>
            <person name="Thudi M."/>
            <person name="Gowda C.L."/>
            <person name="Singh N.P."/>
            <person name="Lichtenzveig J."/>
            <person name="Gali K.K."/>
            <person name="Rubio J."/>
            <person name="Nadarajan N."/>
            <person name="Dolezel J."/>
            <person name="Bansal K.C."/>
            <person name="Xu X."/>
            <person name="Edwards D."/>
            <person name="Zhang G."/>
            <person name="Kahl G."/>
            <person name="Gil J."/>
            <person name="Singh K.B."/>
            <person name="Datta S.K."/>
            <person name="Jackson S.A."/>
            <person name="Wang J."/>
            <person name="Cook D.R."/>
        </authorList>
    </citation>
    <scope>NUCLEOTIDE SEQUENCE [LARGE SCALE GENOMIC DNA]</scope>
    <source>
        <strain evidence="3">cv. CDC Frontier</strain>
    </source>
</reference>
<proteinExistence type="predicted"/>
<dbReference type="PROSITE" id="PS51156">
    <property type="entry name" value="ELM2"/>
    <property type="match status" value="1"/>
</dbReference>
<dbReference type="KEGG" id="cam:101502942"/>
<evidence type="ECO:0000256" key="1">
    <source>
        <dbReference type="ARBA" id="ARBA00023242"/>
    </source>
</evidence>
<dbReference type="AlphaFoldDB" id="A0A1S2XP85"/>
<dbReference type="PaxDb" id="3827-XP_004492411.1"/>
<evidence type="ECO:0000259" key="2">
    <source>
        <dbReference type="PROSITE" id="PS51156"/>
    </source>
</evidence>
<gene>
    <name evidence="4" type="primary">LOC101502942</name>
</gene>
<reference evidence="4" key="2">
    <citation type="submission" date="2025-08" db="UniProtKB">
        <authorList>
            <consortium name="RefSeq"/>
        </authorList>
    </citation>
    <scope>IDENTIFICATION</scope>
    <source>
        <tissue evidence="4">Etiolated seedlings</tissue>
    </source>
</reference>
<evidence type="ECO:0000313" key="4">
    <source>
        <dbReference type="RefSeq" id="XP_004492411.1"/>
    </source>
</evidence>
<dbReference type="GeneID" id="101502942"/>
<dbReference type="RefSeq" id="XP_004492411.1">
    <property type="nucleotide sequence ID" value="XM_004492354.3"/>
</dbReference>
<name>A0A1S2XP85_CICAR</name>
<dbReference type="InterPro" id="IPR000949">
    <property type="entry name" value="ELM2_dom"/>
</dbReference>
<protein>
    <submittedName>
        <fullName evidence="4">Uncharacterized protein LOC101502942 isoform X2</fullName>
    </submittedName>
</protein>
<keyword evidence="1" id="KW-0539">Nucleus</keyword>
<keyword evidence="3" id="KW-1185">Reference proteome</keyword>
<dbReference type="Proteomes" id="UP000087171">
    <property type="component" value="Chromosome Ca3"/>
</dbReference>
<accession>A0A1S2XP85</accession>
<dbReference type="OrthoDB" id="1424320at2759"/>
<evidence type="ECO:0000313" key="3">
    <source>
        <dbReference type="Proteomes" id="UP000087171"/>
    </source>
</evidence>
<sequence>MMICSEDLAIKPCGKKSSHHRLQNHMHKVCIKSQQKRKFARYINSGIFTTSFELIDNEKNGCRNAKYQRRSSSSPFSCSTLLDEKQIVQRTKEQVFLALNDKEEYCCICKEDYSHLSDNDDSIEGPSYPMYLGNFKIQPRDLMASGSFPLSTKTSIKDKPKMEFVKVLKSLVHEEEDIELICTGRKFLPSRSNHLPRPVIPIGPRFQAKVPIWEDRSDIKQQNDDDSLKWLGTQIWPLPIISKTNTNDIGKSWSESMSHENA</sequence>
<feature type="domain" description="ELM2" evidence="2">
    <location>
        <begin position="198"/>
        <end position="262"/>
    </location>
</feature>
<organism evidence="3 4">
    <name type="scientific">Cicer arietinum</name>
    <name type="common">Chickpea</name>
    <name type="synonym">Garbanzo</name>
    <dbReference type="NCBI Taxonomy" id="3827"/>
    <lineage>
        <taxon>Eukaryota</taxon>
        <taxon>Viridiplantae</taxon>
        <taxon>Streptophyta</taxon>
        <taxon>Embryophyta</taxon>
        <taxon>Tracheophyta</taxon>
        <taxon>Spermatophyta</taxon>
        <taxon>Magnoliopsida</taxon>
        <taxon>eudicotyledons</taxon>
        <taxon>Gunneridae</taxon>
        <taxon>Pentapetalae</taxon>
        <taxon>rosids</taxon>
        <taxon>fabids</taxon>
        <taxon>Fabales</taxon>
        <taxon>Fabaceae</taxon>
        <taxon>Papilionoideae</taxon>
        <taxon>50 kb inversion clade</taxon>
        <taxon>NPAAA clade</taxon>
        <taxon>Hologalegina</taxon>
        <taxon>IRL clade</taxon>
        <taxon>Cicereae</taxon>
        <taxon>Cicer</taxon>
    </lineage>
</organism>